<organism evidence="12 13">
    <name type="scientific">Blautia caecimuris</name>
    <dbReference type="NCBI Taxonomy" id="1796615"/>
    <lineage>
        <taxon>Bacteria</taxon>
        <taxon>Bacillati</taxon>
        <taxon>Bacillota</taxon>
        <taxon>Clostridia</taxon>
        <taxon>Lachnospirales</taxon>
        <taxon>Lachnospiraceae</taxon>
        <taxon>Blautia</taxon>
    </lineage>
</organism>
<evidence type="ECO:0000256" key="4">
    <source>
        <dbReference type="ARBA" id="ARBA00022679"/>
    </source>
</evidence>
<dbReference type="HAMAP" id="MF_00315">
    <property type="entry name" value="DXP_synth"/>
    <property type="match status" value="1"/>
</dbReference>
<dbReference type="InterPro" id="IPR033248">
    <property type="entry name" value="Transketolase_C"/>
</dbReference>
<dbReference type="SMART" id="SM00861">
    <property type="entry name" value="Transket_pyr"/>
    <property type="match status" value="1"/>
</dbReference>
<dbReference type="Pfam" id="PF13292">
    <property type="entry name" value="DXP_synthase_N"/>
    <property type="match status" value="1"/>
</dbReference>
<evidence type="ECO:0000256" key="3">
    <source>
        <dbReference type="ARBA" id="ARBA00011738"/>
    </source>
</evidence>
<evidence type="ECO:0000256" key="2">
    <source>
        <dbReference type="ARBA" id="ARBA00011081"/>
    </source>
</evidence>
<feature type="binding site" evidence="10">
    <location>
        <position position="71"/>
    </location>
    <ligand>
        <name>thiamine diphosphate</name>
        <dbReference type="ChEBI" id="CHEBI:58937"/>
    </ligand>
</feature>
<evidence type="ECO:0000256" key="9">
    <source>
        <dbReference type="ARBA" id="ARBA00023229"/>
    </source>
</evidence>
<dbReference type="RefSeq" id="WP_257463733.1">
    <property type="nucleotide sequence ID" value="NZ_BAABXP010000002.1"/>
</dbReference>
<keyword evidence="8 10" id="KW-0786">Thiamine pyrophosphate</keyword>
<feature type="binding site" evidence="10">
    <location>
        <position position="364"/>
    </location>
    <ligand>
        <name>thiamine diphosphate</name>
        <dbReference type="ChEBI" id="CHEBI:58937"/>
    </ligand>
</feature>
<dbReference type="EMBL" id="JBEPMJ010000001">
    <property type="protein sequence ID" value="MET3748976.1"/>
    <property type="molecule type" value="Genomic_DNA"/>
</dbReference>
<dbReference type="NCBIfam" id="TIGR00204">
    <property type="entry name" value="dxs"/>
    <property type="match status" value="1"/>
</dbReference>
<keyword evidence="6 10" id="KW-0460">Magnesium</keyword>
<keyword evidence="13" id="KW-1185">Reference proteome</keyword>
<dbReference type="Proteomes" id="UP001549106">
    <property type="component" value="Unassembled WGS sequence"/>
</dbReference>
<comment type="function">
    <text evidence="10">Catalyzes the acyloin condensation reaction between C atoms 2 and 3 of pyruvate and glyceraldehyde 3-phosphate to yield 1-deoxy-D-xylulose-5-phosphate (DXP).</text>
</comment>
<dbReference type="CDD" id="cd02007">
    <property type="entry name" value="TPP_DXS"/>
    <property type="match status" value="1"/>
</dbReference>
<evidence type="ECO:0000256" key="1">
    <source>
        <dbReference type="ARBA" id="ARBA00004980"/>
    </source>
</evidence>
<dbReference type="InterPro" id="IPR049557">
    <property type="entry name" value="Transketolase_CS"/>
</dbReference>
<dbReference type="CDD" id="cd07033">
    <property type="entry name" value="TPP_PYR_DXS_TK_like"/>
    <property type="match status" value="1"/>
</dbReference>
<comment type="similarity">
    <text evidence="2 10">Belongs to the transketolase family. DXPS subfamily.</text>
</comment>
<evidence type="ECO:0000259" key="11">
    <source>
        <dbReference type="SMART" id="SM00861"/>
    </source>
</evidence>
<dbReference type="Pfam" id="PF02780">
    <property type="entry name" value="Transketolase_C"/>
    <property type="match status" value="1"/>
</dbReference>
<feature type="domain" description="Transketolase-like pyrimidine-binding" evidence="11">
    <location>
        <begin position="313"/>
        <end position="477"/>
    </location>
</feature>
<keyword evidence="9 10" id="KW-0414">Isoprene biosynthesis</keyword>
<evidence type="ECO:0000256" key="5">
    <source>
        <dbReference type="ARBA" id="ARBA00022723"/>
    </source>
</evidence>
<evidence type="ECO:0000313" key="12">
    <source>
        <dbReference type="EMBL" id="MET3748976.1"/>
    </source>
</evidence>
<dbReference type="PANTHER" id="PTHR43322">
    <property type="entry name" value="1-D-DEOXYXYLULOSE 5-PHOSPHATE SYNTHASE-RELATED"/>
    <property type="match status" value="1"/>
</dbReference>
<comment type="cofactor">
    <cofactor evidence="10">
        <name>Mg(2+)</name>
        <dbReference type="ChEBI" id="CHEBI:18420"/>
    </cofactor>
    <text evidence="10">Binds 1 Mg(2+) ion per subunit.</text>
</comment>
<dbReference type="InterPro" id="IPR005475">
    <property type="entry name" value="Transketolase-like_Pyr-bd"/>
</dbReference>
<dbReference type="GO" id="GO:0008661">
    <property type="term" value="F:1-deoxy-D-xylulose-5-phosphate synthase activity"/>
    <property type="evidence" value="ECO:0007669"/>
    <property type="project" value="UniProtKB-EC"/>
</dbReference>
<dbReference type="PROSITE" id="PS00801">
    <property type="entry name" value="TRANSKETOLASE_1"/>
    <property type="match status" value="1"/>
</dbReference>
<reference evidence="12 13" key="1">
    <citation type="submission" date="2024-06" db="EMBL/GenBank/DDBJ databases">
        <title>Genomic Encyclopedia of Type Strains, Phase IV (KMG-IV): sequencing the most valuable type-strain genomes for metagenomic binning, comparative biology and taxonomic classification.</title>
        <authorList>
            <person name="Goeker M."/>
        </authorList>
    </citation>
    <scope>NUCLEOTIDE SEQUENCE [LARGE SCALE GENOMIC DNA]</scope>
    <source>
        <strain evidence="12 13">DSM 29492</strain>
    </source>
</reference>
<dbReference type="NCBIfam" id="NF003933">
    <property type="entry name" value="PRK05444.2-2"/>
    <property type="match status" value="1"/>
</dbReference>
<accession>A0ABV2LXX4</accession>
<comment type="caution">
    <text evidence="12">The sequence shown here is derived from an EMBL/GenBank/DDBJ whole genome shotgun (WGS) entry which is preliminary data.</text>
</comment>
<dbReference type="Gene3D" id="3.40.50.970">
    <property type="match status" value="2"/>
</dbReference>
<feature type="binding site" evidence="10">
    <location>
        <position position="283"/>
    </location>
    <ligand>
        <name>thiamine diphosphate</name>
        <dbReference type="ChEBI" id="CHEBI:58937"/>
    </ligand>
</feature>
<name>A0ABV2LXX4_9FIRM</name>
<feature type="binding site" evidence="10">
    <location>
        <position position="172"/>
    </location>
    <ligand>
        <name>thiamine diphosphate</name>
        <dbReference type="ChEBI" id="CHEBI:58937"/>
    </ligand>
</feature>
<dbReference type="InterPro" id="IPR029061">
    <property type="entry name" value="THDP-binding"/>
</dbReference>
<comment type="pathway">
    <text evidence="1 10">Metabolic intermediate biosynthesis; 1-deoxy-D-xylulose 5-phosphate biosynthesis; 1-deoxy-D-xylulose 5-phosphate from D-glyceraldehyde 3-phosphate and pyruvate: step 1/1.</text>
</comment>
<dbReference type="SUPFAM" id="SSF52922">
    <property type="entry name" value="TK C-terminal domain-like"/>
    <property type="match status" value="1"/>
</dbReference>
<evidence type="ECO:0000256" key="6">
    <source>
        <dbReference type="ARBA" id="ARBA00022842"/>
    </source>
</evidence>
<comment type="cofactor">
    <cofactor evidence="10">
        <name>thiamine diphosphate</name>
        <dbReference type="ChEBI" id="CHEBI:58937"/>
    </cofactor>
    <text evidence="10">Binds 1 thiamine pyrophosphate per subunit.</text>
</comment>
<evidence type="ECO:0000256" key="10">
    <source>
        <dbReference type="HAMAP-Rule" id="MF_00315"/>
    </source>
</evidence>
<sequence>MLEKINKPNDIHKIALADFPLLAEEIRQFLIESVSRTGGHLASNLGAVELTLALHNVLDLPQDRIIWDVGHQAYTHKILTGRKDGFAKLRQEGGMSGFPKRKESDCDAFDAGHSSNSISAGLGYVRARDLLGQNYRVVSVIGDGALTGGMAYEAMNNAAGLKTNFIIVLNDNNMSISKNVGGMSSYLSALRTAESYTGMKINVTKTLKKVPKIGPAIVDTMRKTKSSIKQLIIPGMLFENMGITYLGPVDGHNMRQMMRLFNEAKRVEGPVIVHVLTEKGRGYTPACVHPDRFHGTGPFDIKTGKSLSAKKSLTYTDVFSDTVTALGKEQKKLVCITAAMREGTGLKRFAKEFPDRFFDVGIAEEHAVSFAAGLALGGMIPVVAIYSSFLQRAVDQIVHDVCMQNLHVIFAIDRAGLVGADGETHQGCFDLSYLTMIPNMTVMAPKNAWELSKMLEFSAYMAGPCAIRYPRGGAYQGLEEFQSPVQYGKSEILYRGEKTAILSVGSMTEVCEQVYREMKAKGENPTFVNARFVKPLDTGLLDELAKDHSLFVTVEENVKSGGFGEHVAVYMEACHPETRVLPIAIWNRFVEHGEVDSLRAKIGLSPAEIFSAIENELEEEKTAEDGYKEQK</sequence>
<evidence type="ECO:0000313" key="13">
    <source>
        <dbReference type="Proteomes" id="UP001549106"/>
    </source>
</evidence>
<dbReference type="InterPro" id="IPR005477">
    <property type="entry name" value="Dxylulose-5-P_synthase"/>
</dbReference>
<dbReference type="Pfam" id="PF02779">
    <property type="entry name" value="Transket_pyr"/>
    <property type="match status" value="1"/>
</dbReference>
<feature type="binding site" evidence="10">
    <location>
        <position position="172"/>
    </location>
    <ligand>
        <name>Mg(2+)</name>
        <dbReference type="ChEBI" id="CHEBI:18420"/>
    </ligand>
</feature>
<feature type="binding site" evidence="10">
    <location>
        <begin position="112"/>
        <end position="114"/>
    </location>
    <ligand>
        <name>thiamine diphosphate</name>
        <dbReference type="ChEBI" id="CHEBI:58937"/>
    </ligand>
</feature>
<keyword evidence="5 10" id="KW-0479">Metal-binding</keyword>
<proteinExistence type="inferred from homology"/>
<gene>
    <name evidence="10" type="primary">dxs</name>
    <name evidence="12" type="ORF">ABID24_000192</name>
</gene>
<feature type="binding site" evidence="10">
    <location>
        <begin position="144"/>
        <end position="145"/>
    </location>
    <ligand>
        <name>thiamine diphosphate</name>
        <dbReference type="ChEBI" id="CHEBI:58937"/>
    </ligand>
</feature>
<dbReference type="Gene3D" id="3.40.50.920">
    <property type="match status" value="1"/>
</dbReference>
<keyword evidence="7 10" id="KW-0784">Thiamine biosynthesis</keyword>
<comment type="subunit">
    <text evidence="3 10">Homodimer.</text>
</comment>
<dbReference type="EC" id="2.2.1.7" evidence="10"/>
<dbReference type="InterPro" id="IPR009014">
    <property type="entry name" value="Transketo_C/PFOR_II"/>
</dbReference>
<dbReference type="SUPFAM" id="SSF52518">
    <property type="entry name" value="Thiamin diphosphate-binding fold (THDP-binding)"/>
    <property type="match status" value="2"/>
</dbReference>
<comment type="catalytic activity">
    <reaction evidence="10">
        <text>D-glyceraldehyde 3-phosphate + pyruvate + H(+) = 1-deoxy-D-xylulose 5-phosphate + CO2</text>
        <dbReference type="Rhea" id="RHEA:12605"/>
        <dbReference type="ChEBI" id="CHEBI:15361"/>
        <dbReference type="ChEBI" id="CHEBI:15378"/>
        <dbReference type="ChEBI" id="CHEBI:16526"/>
        <dbReference type="ChEBI" id="CHEBI:57792"/>
        <dbReference type="ChEBI" id="CHEBI:59776"/>
        <dbReference type="EC" id="2.2.1.7"/>
    </reaction>
</comment>
<keyword evidence="4 10" id="KW-0808">Transferase</keyword>
<evidence type="ECO:0000256" key="8">
    <source>
        <dbReference type="ARBA" id="ARBA00023052"/>
    </source>
</evidence>
<protein>
    <recommendedName>
        <fullName evidence="10">1-deoxy-D-xylulose-5-phosphate synthase</fullName>
        <ecNumber evidence="10">2.2.1.7</ecNumber>
    </recommendedName>
    <alternativeName>
        <fullName evidence="10">1-deoxyxylulose-5-phosphate synthase</fullName>
        <shortName evidence="10">DXP synthase</shortName>
        <shortName evidence="10">DXPS</shortName>
    </alternativeName>
</protein>
<evidence type="ECO:0000256" key="7">
    <source>
        <dbReference type="ARBA" id="ARBA00022977"/>
    </source>
</evidence>
<dbReference type="PANTHER" id="PTHR43322:SF5">
    <property type="entry name" value="1-DEOXY-D-XYLULOSE-5-PHOSPHATE SYNTHASE, CHLOROPLASTIC"/>
    <property type="match status" value="1"/>
</dbReference>
<feature type="binding site" evidence="10">
    <location>
        <position position="143"/>
    </location>
    <ligand>
        <name>Mg(2+)</name>
        <dbReference type="ChEBI" id="CHEBI:18420"/>
    </ligand>
</feature>